<keyword evidence="3" id="KW-1185">Reference proteome</keyword>
<dbReference type="Proteomes" id="UP000510647">
    <property type="component" value="Chromosome 6"/>
</dbReference>
<organism evidence="2 3">
    <name type="scientific">Torulaspora globosa</name>
    <dbReference type="NCBI Taxonomy" id="48254"/>
    <lineage>
        <taxon>Eukaryota</taxon>
        <taxon>Fungi</taxon>
        <taxon>Dikarya</taxon>
        <taxon>Ascomycota</taxon>
        <taxon>Saccharomycotina</taxon>
        <taxon>Saccharomycetes</taxon>
        <taxon>Saccharomycetales</taxon>
        <taxon>Saccharomycetaceae</taxon>
        <taxon>Torulaspora</taxon>
    </lineage>
</organism>
<feature type="region of interest" description="Disordered" evidence="1">
    <location>
        <begin position="525"/>
        <end position="551"/>
    </location>
</feature>
<evidence type="ECO:0008006" key="4">
    <source>
        <dbReference type="Google" id="ProtNLM"/>
    </source>
</evidence>
<feature type="compositionally biased region" description="Acidic residues" evidence="1">
    <location>
        <begin position="539"/>
        <end position="549"/>
    </location>
</feature>
<dbReference type="EMBL" id="CP059272">
    <property type="protein sequence ID" value="QLQ81429.1"/>
    <property type="molecule type" value="Genomic_DNA"/>
</dbReference>
<protein>
    <recommendedName>
        <fullName evidence="4">Altered inheritance of mitochondria protein 44</fullName>
    </recommendedName>
</protein>
<evidence type="ECO:0000313" key="2">
    <source>
        <dbReference type="EMBL" id="QLQ81429.1"/>
    </source>
</evidence>
<evidence type="ECO:0000256" key="1">
    <source>
        <dbReference type="SAM" id="MobiDB-lite"/>
    </source>
</evidence>
<reference evidence="2 3" key="1">
    <citation type="submission" date="2020-06" db="EMBL/GenBank/DDBJ databases">
        <title>The yeast mating-type switching endonuclease HO is a domesticated member of an unorthodox homing genetic element family.</title>
        <authorList>
            <person name="Coughlan A.Y."/>
            <person name="Lombardi L."/>
            <person name="Braun-Galleani S."/>
            <person name="Martos A.R."/>
            <person name="Galeote V."/>
            <person name="Bigey F."/>
            <person name="Dequin S."/>
            <person name="Byrne K.P."/>
            <person name="Wolfe K.H."/>
        </authorList>
    </citation>
    <scope>NUCLEOTIDE SEQUENCE [LARGE SCALE GENOMIC DNA]</scope>
    <source>
        <strain evidence="2 3">CBS2947</strain>
    </source>
</reference>
<gene>
    <name evidence="2" type="ORF">HG537_0F01900</name>
</gene>
<dbReference type="OrthoDB" id="4065285at2759"/>
<sequence length="601" mass="67068">MIIRTPTRTKTNSFKGQQMAFKFPSTENLRDETLDEYHLSNHHLLNDNIKSFDEVASQILSDYTSTNTNSGHSSNGYYSFANISDNTTSSPKSSTVDKRGSGDFNGLDVLESVQHQDEDGKISSRQVASSPMEAIPEADGFGSFSTAFQSLPSAANISYDIASTASSSKSLQSDKATVRKLPNARLERTPTITRVPSASTRSSSGSTRTSKLKRSKAVRCKGGLLQYFILLGLTLKRQLRKVICSIRSKLTRRNGGTIRRRSNLSLSDKKAAQRRRSRQEDLRTFHLKRTQRYVSNLQRSMSCKSLQPVMISQANSAKESLVNETETVDMKIRNPTTSLRRTNSSIKRAASVITNHHGISDSSKRESNEPSTAKDEKSNEQPVKRIVRSAGSRSLSSLARQPSIVVKNKVIPLSMYHYSIKEEEEDADEYVISTNAMRPLSPVESLNSESSYEDAQEDLNVPQSEEHRLISQSLNQYFRTIIAQRIMTRIQIAKYQKSELPVSDLIGSLIKEYESDSTVSNLFEGHKSRSSLTDATSEPTEEENEEEQYDATSQYSTNISLKFAFQSPFETANRSSRNDSLLSLPTTGVRRSLTLPIGIKV</sequence>
<proteinExistence type="predicted"/>
<name>A0A7H9HVY3_9SACH</name>
<feature type="compositionally biased region" description="Basic and acidic residues" evidence="1">
    <location>
        <begin position="358"/>
        <end position="383"/>
    </location>
</feature>
<evidence type="ECO:0000313" key="3">
    <source>
        <dbReference type="Proteomes" id="UP000510647"/>
    </source>
</evidence>
<dbReference type="AlphaFoldDB" id="A0A7H9HVY3"/>
<accession>A0A7H9HVY3</accession>
<feature type="region of interest" description="Disordered" evidence="1">
    <location>
        <begin position="257"/>
        <end position="281"/>
    </location>
</feature>
<feature type="region of interest" description="Disordered" evidence="1">
    <location>
        <begin position="352"/>
        <end position="394"/>
    </location>
</feature>